<gene>
    <name evidence="2" type="ORF">GCM10022254_73440</name>
</gene>
<dbReference type="RefSeq" id="WP_344907298.1">
    <property type="nucleotide sequence ID" value="NZ_BAABAS010000029.1"/>
</dbReference>
<organism evidence="2 3">
    <name type="scientific">Actinomadura meridiana</name>
    <dbReference type="NCBI Taxonomy" id="559626"/>
    <lineage>
        <taxon>Bacteria</taxon>
        <taxon>Bacillati</taxon>
        <taxon>Actinomycetota</taxon>
        <taxon>Actinomycetes</taxon>
        <taxon>Streptosporangiales</taxon>
        <taxon>Thermomonosporaceae</taxon>
        <taxon>Actinomadura</taxon>
    </lineage>
</organism>
<comment type="caution">
    <text evidence="2">The sequence shown here is derived from an EMBL/GenBank/DDBJ whole genome shotgun (WGS) entry which is preliminary data.</text>
</comment>
<proteinExistence type="predicted"/>
<feature type="region of interest" description="Disordered" evidence="1">
    <location>
        <begin position="97"/>
        <end position="118"/>
    </location>
</feature>
<accession>A0ABP8CQ53</accession>
<evidence type="ECO:0000313" key="3">
    <source>
        <dbReference type="Proteomes" id="UP001501710"/>
    </source>
</evidence>
<protein>
    <submittedName>
        <fullName evidence="2">Uncharacterized protein</fullName>
    </submittedName>
</protein>
<name>A0ABP8CQ53_9ACTN</name>
<dbReference type="Proteomes" id="UP001501710">
    <property type="component" value="Unassembled WGS sequence"/>
</dbReference>
<dbReference type="EMBL" id="BAABAS010000029">
    <property type="protein sequence ID" value="GAA4242067.1"/>
    <property type="molecule type" value="Genomic_DNA"/>
</dbReference>
<reference evidence="3" key="1">
    <citation type="journal article" date="2019" name="Int. J. Syst. Evol. Microbiol.">
        <title>The Global Catalogue of Microorganisms (GCM) 10K type strain sequencing project: providing services to taxonomists for standard genome sequencing and annotation.</title>
        <authorList>
            <consortium name="The Broad Institute Genomics Platform"/>
            <consortium name="The Broad Institute Genome Sequencing Center for Infectious Disease"/>
            <person name="Wu L."/>
            <person name="Ma J."/>
        </authorList>
    </citation>
    <scope>NUCLEOTIDE SEQUENCE [LARGE SCALE GENOMIC DNA]</scope>
    <source>
        <strain evidence="3">JCM 17440</strain>
    </source>
</reference>
<evidence type="ECO:0000256" key="1">
    <source>
        <dbReference type="SAM" id="MobiDB-lite"/>
    </source>
</evidence>
<evidence type="ECO:0000313" key="2">
    <source>
        <dbReference type="EMBL" id="GAA4242067.1"/>
    </source>
</evidence>
<feature type="compositionally biased region" description="Basic and acidic residues" evidence="1">
    <location>
        <begin position="107"/>
        <end position="118"/>
    </location>
</feature>
<keyword evidence="3" id="KW-1185">Reference proteome</keyword>
<sequence>MSDLPPDGAADLDGLSSKELHDRAVGLARERRDVGFLWDLLRAIPAAAAATGEVGRAEFDLFHGLSLLEEFTHAGEGEMADALRPLYVEYLTAHAGDSRAQGSGTRGSRDEGSGTKDG</sequence>